<dbReference type="PIRSF" id="PIRSF036836">
    <property type="entry name" value="RNase_bind_SBP1"/>
    <property type="match status" value="1"/>
</dbReference>
<keyword evidence="1" id="KW-0479">Metal-binding</keyword>
<dbReference type="Pfam" id="PF13920">
    <property type="entry name" value="zf-C3HC4_3"/>
    <property type="match status" value="1"/>
</dbReference>
<evidence type="ECO:0000256" key="4">
    <source>
        <dbReference type="PROSITE-ProRule" id="PRU00175"/>
    </source>
</evidence>
<dbReference type="InterPro" id="IPR013083">
    <property type="entry name" value="Znf_RING/FYVE/PHD"/>
</dbReference>
<dbReference type="GO" id="GO:0004842">
    <property type="term" value="F:ubiquitin-protein transferase activity"/>
    <property type="evidence" value="ECO:0007669"/>
    <property type="project" value="TreeGrafter"/>
</dbReference>
<dbReference type="PANTHER" id="PTHR42647">
    <property type="entry name" value="SBP (S-RIBONUCLEASE BINDING PROTEIN) FAMILY PROTEIN"/>
    <property type="match status" value="1"/>
</dbReference>
<dbReference type="EMBL" id="JAMFTS010006055">
    <property type="protein sequence ID" value="KAJ4732747.1"/>
    <property type="molecule type" value="Genomic_DNA"/>
</dbReference>
<dbReference type="CDD" id="cd16649">
    <property type="entry name" value="mRING-HC-C3HC5_CGRF1-like"/>
    <property type="match status" value="1"/>
</dbReference>
<feature type="domain" description="RING-type" evidence="6">
    <location>
        <begin position="291"/>
        <end position="326"/>
    </location>
</feature>
<dbReference type="GO" id="GO:0008270">
    <property type="term" value="F:zinc ion binding"/>
    <property type="evidence" value="ECO:0007669"/>
    <property type="project" value="UniProtKB-KW"/>
</dbReference>
<reference evidence="7" key="1">
    <citation type="submission" date="2022-08" db="EMBL/GenBank/DDBJ databases">
        <authorList>
            <person name="Marques A."/>
        </authorList>
    </citation>
    <scope>NUCLEOTIDE SEQUENCE</scope>
    <source>
        <strain evidence="7">RhyPub2mFocal</strain>
        <tissue evidence="7">Leaves</tissue>
    </source>
</reference>
<dbReference type="AlphaFoldDB" id="A0AAV8AQ48"/>
<accession>A0AAV8AQ48</accession>
<evidence type="ECO:0000259" key="6">
    <source>
        <dbReference type="PROSITE" id="PS50089"/>
    </source>
</evidence>
<dbReference type="PANTHER" id="PTHR42647:SF10">
    <property type="entry name" value="F2G19.2"/>
    <property type="match status" value="1"/>
</dbReference>
<dbReference type="Proteomes" id="UP001140206">
    <property type="component" value="Chromosome 4"/>
</dbReference>
<dbReference type="FunFam" id="3.30.40.10:FF:000239">
    <property type="entry name" value="probable BOI-related E3 ubiquitin-protein ligase 2"/>
    <property type="match status" value="1"/>
</dbReference>
<keyword evidence="3" id="KW-0862">Zinc</keyword>
<dbReference type="EMBL" id="JAMFTS010000004">
    <property type="protein sequence ID" value="KAJ4767375.1"/>
    <property type="molecule type" value="Genomic_DNA"/>
</dbReference>
<gene>
    <name evidence="7" type="ORF">LUZ62_005356</name>
    <name evidence="9" type="ORF">LUZ62_077750</name>
    <name evidence="8" type="ORF">LUZ62_085185</name>
</gene>
<feature type="coiled-coil region" evidence="5">
    <location>
        <begin position="180"/>
        <end position="221"/>
    </location>
</feature>
<sequence length="337" mass="37481">MAFFQQHNLQGQQQQQQNATQFRNFVPIDGQISGPIPFFNSAYQDQSQPPLLVDAMGLAPVSIGMGSNLAADAASNGWGRRPKEQEFLENSQITSIDFLQTGGSAVSTGLALSLDDRRAASSSGESPLLLLPMVDEEIAREVQRMDAEMDRFIRTQSERMRQSILEKVQAKQFQALAAVEDKILRKMREKEAEVETINKKNADLEDQIKQLAMEVTAWQQRAKYNESMVTALKYNLDQVYAHQSRDNREGCGDSEVDDTASCCNGAGAGVQLNLMSRDTKNSSNLRDVSVCKVCKSNEACMLLLPCRHLCLCKECESKLGFCPLCQSSKILGMEIYM</sequence>
<evidence type="ECO:0000256" key="1">
    <source>
        <dbReference type="ARBA" id="ARBA00022723"/>
    </source>
</evidence>
<organism evidence="7 10">
    <name type="scientific">Rhynchospora pubera</name>
    <dbReference type="NCBI Taxonomy" id="906938"/>
    <lineage>
        <taxon>Eukaryota</taxon>
        <taxon>Viridiplantae</taxon>
        <taxon>Streptophyta</taxon>
        <taxon>Embryophyta</taxon>
        <taxon>Tracheophyta</taxon>
        <taxon>Spermatophyta</taxon>
        <taxon>Magnoliopsida</taxon>
        <taxon>Liliopsida</taxon>
        <taxon>Poales</taxon>
        <taxon>Cyperaceae</taxon>
        <taxon>Cyperoideae</taxon>
        <taxon>Rhynchosporeae</taxon>
        <taxon>Rhynchospora</taxon>
    </lineage>
</organism>
<evidence type="ECO:0000256" key="3">
    <source>
        <dbReference type="ARBA" id="ARBA00022833"/>
    </source>
</evidence>
<proteinExistence type="predicted"/>
<comment type="caution">
    <text evidence="7">The sequence shown here is derived from an EMBL/GenBank/DDBJ whole genome shotgun (WGS) entry which is preliminary data.</text>
</comment>
<evidence type="ECO:0000256" key="2">
    <source>
        <dbReference type="ARBA" id="ARBA00022771"/>
    </source>
</evidence>
<name>A0AAV8AQ48_9POAL</name>
<evidence type="ECO:0000256" key="5">
    <source>
        <dbReference type="SAM" id="Coils"/>
    </source>
</evidence>
<evidence type="ECO:0000313" key="10">
    <source>
        <dbReference type="Proteomes" id="UP001140206"/>
    </source>
</evidence>
<protein>
    <submittedName>
        <fullName evidence="7">SBP (S-ribonuclease binding protein) family protein</fullName>
    </submittedName>
</protein>
<evidence type="ECO:0000313" key="9">
    <source>
        <dbReference type="EMBL" id="KAJ4767375.1"/>
    </source>
</evidence>
<evidence type="ECO:0000313" key="7">
    <source>
        <dbReference type="EMBL" id="KAJ4732747.1"/>
    </source>
</evidence>
<keyword evidence="10" id="KW-1185">Reference proteome</keyword>
<keyword evidence="5" id="KW-0175">Coiled coil</keyword>
<dbReference type="Gene3D" id="3.30.40.10">
    <property type="entry name" value="Zinc/RING finger domain, C3HC4 (zinc finger)"/>
    <property type="match status" value="1"/>
</dbReference>
<dbReference type="PROSITE" id="PS50089">
    <property type="entry name" value="ZF_RING_2"/>
    <property type="match status" value="1"/>
</dbReference>
<evidence type="ECO:0000313" key="8">
    <source>
        <dbReference type="EMBL" id="KAJ4750780.1"/>
    </source>
</evidence>
<dbReference type="InterPro" id="IPR001841">
    <property type="entry name" value="Znf_RING"/>
</dbReference>
<dbReference type="Proteomes" id="UP001140206">
    <property type="component" value="Chromosome 5"/>
</dbReference>
<dbReference type="EMBL" id="JAMFTS010000005">
    <property type="protein sequence ID" value="KAJ4750780.1"/>
    <property type="molecule type" value="Genomic_DNA"/>
</dbReference>
<keyword evidence="2 4" id="KW-0863">Zinc-finger</keyword>